<reference evidence="1 2" key="1">
    <citation type="submission" date="2016-04" db="EMBL/GenBank/DDBJ databases">
        <title>The genome of Intoshia linei affirms orthonectids as highly simplified spiralians.</title>
        <authorList>
            <person name="Mikhailov K.V."/>
            <person name="Slusarev G.S."/>
            <person name="Nikitin M.A."/>
            <person name="Logacheva M.D."/>
            <person name="Penin A."/>
            <person name="Aleoshin V."/>
            <person name="Panchin Y.V."/>
        </authorList>
    </citation>
    <scope>NUCLEOTIDE SEQUENCE [LARGE SCALE GENOMIC DNA]</scope>
    <source>
        <strain evidence="1">Intl2013</strain>
        <tissue evidence="1">Whole animal</tissue>
    </source>
</reference>
<accession>A0A177APS5</accession>
<gene>
    <name evidence="1" type="ORF">A3Q56_08277</name>
</gene>
<dbReference type="EMBL" id="LWCA01002219">
    <property type="protein sequence ID" value="OAF64019.1"/>
    <property type="molecule type" value="Genomic_DNA"/>
</dbReference>
<dbReference type="AlphaFoldDB" id="A0A177APS5"/>
<keyword evidence="2" id="KW-1185">Reference proteome</keyword>
<evidence type="ECO:0000313" key="1">
    <source>
        <dbReference type="EMBL" id="OAF64019.1"/>
    </source>
</evidence>
<protein>
    <submittedName>
        <fullName evidence="1">Uncharacterized protein</fullName>
    </submittedName>
</protein>
<sequence>MLKLKSSVYFYLAFKTILVSNAQKEERTYCEYIEDFSNVVNGTITVMFNGNSTVENKITLKKLSEFITISKMEDNHPSLNHCILYSTDEETLKNPDNSALCLYFASIIDKNCTKNEINLKLCDKENLT</sequence>
<feature type="non-terminal residue" evidence="1">
    <location>
        <position position="128"/>
    </location>
</feature>
<organism evidence="1 2">
    <name type="scientific">Intoshia linei</name>
    <dbReference type="NCBI Taxonomy" id="1819745"/>
    <lineage>
        <taxon>Eukaryota</taxon>
        <taxon>Metazoa</taxon>
        <taxon>Spiralia</taxon>
        <taxon>Lophotrochozoa</taxon>
        <taxon>Mesozoa</taxon>
        <taxon>Orthonectida</taxon>
        <taxon>Rhopaluridae</taxon>
        <taxon>Intoshia</taxon>
    </lineage>
</organism>
<proteinExistence type="predicted"/>
<evidence type="ECO:0000313" key="2">
    <source>
        <dbReference type="Proteomes" id="UP000078046"/>
    </source>
</evidence>
<name>A0A177APS5_9BILA</name>
<comment type="caution">
    <text evidence="1">The sequence shown here is derived from an EMBL/GenBank/DDBJ whole genome shotgun (WGS) entry which is preliminary data.</text>
</comment>
<dbReference type="Proteomes" id="UP000078046">
    <property type="component" value="Unassembled WGS sequence"/>
</dbReference>